<evidence type="ECO:0008006" key="4">
    <source>
        <dbReference type="Google" id="ProtNLM"/>
    </source>
</evidence>
<sequence length="92" mass="9908">MSMNRERTVWLALGAGAAIGAGMLARRGAGAAWRRALDEEPPLNVEDRDVQWSHVLAWAAVSGFCVAFARVVGRGVASETWRHALGRNPPAK</sequence>
<dbReference type="Pfam" id="PF14019">
    <property type="entry name" value="DUF4235"/>
    <property type="match status" value="1"/>
</dbReference>
<proteinExistence type="predicted"/>
<protein>
    <recommendedName>
        <fullName evidence="4">DUF4235 domain-containing protein</fullName>
    </recommendedName>
</protein>
<organism evidence="2 3">
    <name type="scientific">Salinisphaera dokdonensis CL-ES53</name>
    <dbReference type="NCBI Taxonomy" id="1304272"/>
    <lineage>
        <taxon>Bacteria</taxon>
        <taxon>Pseudomonadati</taxon>
        <taxon>Pseudomonadota</taxon>
        <taxon>Gammaproteobacteria</taxon>
        <taxon>Salinisphaerales</taxon>
        <taxon>Salinisphaeraceae</taxon>
        <taxon>Salinisphaera</taxon>
    </lineage>
</organism>
<evidence type="ECO:0000256" key="1">
    <source>
        <dbReference type="SAM" id="Phobius"/>
    </source>
</evidence>
<evidence type="ECO:0000313" key="2">
    <source>
        <dbReference type="EMBL" id="MES1930804.1"/>
    </source>
</evidence>
<dbReference type="EMBL" id="APND01000006">
    <property type="protein sequence ID" value="MES1930804.1"/>
    <property type="molecule type" value="Genomic_DNA"/>
</dbReference>
<evidence type="ECO:0000313" key="3">
    <source>
        <dbReference type="Proteomes" id="UP001460888"/>
    </source>
</evidence>
<dbReference type="Proteomes" id="UP001460888">
    <property type="component" value="Unassembled WGS sequence"/>
</dbReference>
<accession>A0ABV2B5V4</accession>
<reference evidence="2 3" key="1">
    <citation type="submission" date="2013-03" db="EMBL/GenBank/DDBJ databases">
        <title>Salinisphaera dokdonensis CL-ES53 Genome Sequencing.</title>
        <authorList>
            <person name="Li C."/>
            <person name="Lai Q."/>
            <person name="Shao Z."/>
        </authorList>
    </citation>
    <scope>NUCLEOTIDE SEQUENCE [LARGE SCALE GENOMIC DNA]</scope>
    <source>
        <strain evidence="2 3">CL-ES53</strain>
    </source>
</reference>
<dbReference type="InterPro" id="IPR025329">
    <property type="entry name" value="DUF4235"/>
</dbReference>
<name>A0ABV2B5V4_9GAMM</name>
<keyword evidence="1" id="KW-1133">Transmembrane helix</keyword>
<keyword evidence="1" id="KW-0812">Transmembrane</keyword>
<comment type="caution">
    <text evidence="2">The sequence shown here is derived from an EMBL/GenBank/DDBJ whole genome shotgun (WGS) entry which is preliminary data.</text>
</comment>
<keyword evidence="3" id="KW-1185">Reference proteome</keyword>
<keyword evidence="1" id="KW-0472">Membrane</keyword>
<feature type="transmembrane region" description="Helical" evidence="1">
    <location>
        <begin position="55"/>
        <end position="73"/>
    </location>
</feature>
<gene>
    <name evidence="2" type="ORF">SADO_16213</name>
</gene>